<sequence>MSIHLVGGGWAPTHSAAVFGPFLAEATVRATAAGRDEPRIAIIAVRAPGTAGLDDVVDDAAQHAARLAEALGTAGVFEAKITELALSDAATLPAIADVDGILVGGGLTPAYLAALTPIAGEIRRQVSAGVPYLGYSAGAMIAAERALVGGWRLGEVEVSAEAAAEGLDELTIQPGIGLLDVTVDVHAAQWGTLSRLIAATEAGLIDGGLAVDENTALIVGEGALRVVGAGSVWRVSQSENGVLVSTFGA</sequence>
<keyword evidence="2" id="KW-0645">Protease</keyword>
<evidence type="ECO:0000313" key="6">
    <source>
        <dbReference type="Proteomes" id="UP001165341"/>
    </source>
</evidence>
<dbReference type="PANTHER" id="PTHR36175">
    <property type="entry name" value="CYANOPHYCINASE"/>
    <property type="match status" value="1"/>
</dbReference>
<dbReference type="Gene3D" id="3.40.50.880">
    <property type="match status" value="1"/>
</dbReference>
<evidence type="ECO:0000313" key="5">
    <source>
        <dbReference type="EMBL" id="MCI4659990.1"/>
    </source>
</evidence>
<dbReference type="PANTHER" id="PTHR36175:SF1">
    <property type="entry name" value="CYANOPHYCINASE"/>
    <property type="match status" value="1"/>
</dbReference>
<gene>
    <name evidence="5" type="ORF">MQH31_19450</name>
</gene>
<comment type="caution">
    <text evidence="5">The sequence shown here is derived from an EMBL/GenBank/DDBJ whole genome shotgun (WGS) entry which is preliminary data.</text>
</comment>
<keyword evidence="5" id="KW-0315">Glutamine amidotransferase</keyword>
<dbReference type="GO" id="GO:0006508">
    <property type="term" value="P:proteolysis"/>
    <property type="evidence" value="ECO:0007669"/>
    <property type="project" value="UniProtKB-KW"/>
</dbReference>
<comment type="similarity">
    <text evidence="1">Belongs to the peptidase S51 family.</text>
</comment>
<dbReference type="InterPro" id="IPR029062">
    <property type="entry name" value="Class_I_gatase-like"/>
</dbReference>
<organism evidence="5 6">
    <name type="scientific">Cryobacterium zhongshanensis</name>
    <dbReference type="NCBI Taxonomy" id="2928153"/>
    <lineage>
        <taxon>Bacteria</taxon>
        <taxon>Bacillati</taxon>
        <taxon>Actinomycetota</taxon>
        <taxon>Actinomycetes</taxon>
        <taxon>Micrococcales</taxon>
        <taxon>Microbacteriaceae</taxon>
        <taxon>Cryobacterium</taxon>
    </lineage>
</organism>
<accession>A0AA41UHK2</accession>
<dbReference type="AlphaFoldDB" id="A0AA41UHK2"/>
<reference evidence="5" key="1">
    <citation type="submission" date="2022-03" db="EMBL/GenBank/DDBJ databases">
        <title>Cryobacterium sp. nov. strain ZS14-85, isolated from Antarctic soil.</title>
        <authorList>
            <person name="Li J."/>
            <person name="Niu G."/>
        </authorList>
    </citation>
    <scope>NUCLEOTIDE SEQUENCE</scope>
    <source>
        <strain evidence="5">ZS14-85</strain>
    </source>
</reference>
<keyword evidence="4" id="KW-0720">Serine protease</keyword>
<dbReference type="RefSeq" id="WP_243013426.1">
    <property type="nucleotide sequence ID" value="NZ_JALGAR010000008.1"/>
</dbReference>
<dbReference type="InterPro" id="IPR005320">
    <property type="entry name" value="Peptidase_S51"/>
</dbReference>
<dbReference type="SUPFAM" id="SSF52317">
    <property type="entry name" value="Class I glutamine amidotransferase-like"/>
    <property type="match status" value="1"/>
</dbReference>
<evidence type="ECO:0000256" key="2">
    <source>
        <dbReference type="ARBA" id="ARBA00022670"/>
    </source>
</evidence>
<protein>
    <submittedName>
        <fullName evidence="5">Type 1 glutamine amidotransferase-like domain-containing protein</fullName>
    </submittedName>
</protein>
<dbReference type="EMBL" id="JALGAR010000008">
    <property type="protein sequence ID" value="MCI4659990.1"/>
    <property type="molecule type" value="Genomic_DNA"/>
</dbReference>
<evidence type="ECO:0000256" key="4">
    <source>
        <dbReference type="ARBA" id="ARBA00022825"/>
    </source>
</evidence>
<proteinExistence type="inferred from homology"/>
<evidence type="ECO:0000256" key="1">
    <source>
        <dbReference type="ARBA" id="ARBA00006534"/>
    </source>
</evidence>
<name>A0AA41UHK2_9MICO</name>
<evidence type="ECO:0000256" key="3">
    <source>
        <dbReference type="ARBA" id="ARBA00022801"/>
    </source>
</evidence>
<dbReference type="Pfam" id="PF03575">
    <property type="entry name" value="Peptidase_S51"/>
    <property type="match status" value="1"/>
</dbReference>
<keyword evidence="3" id="KW-0378">Hydrolase</keyword>
<dbReference type="GO" id="GO:0008236">
    <property type="term" value="F:serine-type peptidase activity"/>
    <property type="evidence" value="ECO:0007669"/>
    <property type="project" value="UniProtKB-KW"/>
</dbReference>
<keyword evidence="6" id="KW-1185">Reference proteome</keyword>
<dbReference type="Proteomes" id="UP001165341">
    <property type="component" value="Unassembled WGS sequence"/>
</dbReference>